<dbReference type="Pfam" id="PF02954">
    <property type="entry name" value="HTH_8"/>
    <property type="match status" value="1"/>
</dbReference>
<proteinExistence type="predicted"/>
<dbReference type="PANTHER" id="PTHR32071:SF99">
    <property type="entry name" value="TRANSCRIPTIONAL REGULATORY PROTEIN"/>
    <property type="match status" value="1"/>
</dbReference>
<evidence type="ECO:0000256" key="3">
    <source>
        <dbReference type="ARBA" id="ARBA00023015"/>
    </source>
</evidence>
<reference evidence="9 10" key="1">
    <citation type="submission" date="2016-01" db="EMBL/GenBank/DDBJ databases">
        <title>Annotation of Pseudomonas oryzihabitans USDA-ARS-USMARC-56511.</title>
        <authorList>
            <person name="Harhay G.P."/>
            <person name="Harhay D.M."/>
            <person name="Smith T.P.L."/>
            <person name="Bono J.L."/>
            <person name="Heaton M.P."/>
            <person name="Clawson M.L."/>
            <person name="Chitko-Mckown C.G."/>
            <person name="Capik S.F."/>
            <person name="DeDonder K.D."/>
            <person name="Apley M.D."/>
            <person name="Lubbers B.V."/>
            <person name="White B.J."/>
            <person name="Larson R.L."/>
        </authorList>
    </citation>
    <scope>NUCLEOTIDE SEQUENCE [LARGE SCALE GENOMIC DNA]</scope>
    <source>
        <strain evidence="9 10">USDA-ARS-USMARC-56511</strain>
    </source>
</reference>
<dbReference type="OrthoDB" id="9804019at2"/>
<dbReference type="InterPro" id="IPR027417">
    <property type="entry name" value="P-loop_NTPase"/>
</dbReference>
<dbReference type="GO" id="GO:0006355">
    <property type="term" value="P:regulation of DNA-templated transcription"/>
    <property type="evidence" value="ECO:0007669"/>
    <property type="project" value="InterPro"/>
</dbReference>
<sequence>MPTLLIIDDDAGLRDALAETAADQGYRVLQADQGEAGLALLEREAVDAVLLDLRMPGLDGLEVLARIRALPEPPAVTVLTAFASAGNTIEAMRLGAFDHLTKPIGREELIRVLAGMTAQRGAASAPPASVESHTLVGGSDALRQVQKTIGRLVDSEATVLVTGETGTGKELVARAIHEHGKRRGAPFMAVNCAAIPPDLLESELFGHVRGAFSGATANRLGAFRKAQGGTLFLDEIGDMPLPMQAKILRALQEREVTPVGGAPVRLDVRLVAATHRDLAQRVTTGDFREDLFYRLHVVPIHLPALRERRADILPLAEHFLAPSGRVLADDAAALLLRHPWPGNVRELRNAIQRAATLAQGERIVAADLAFLQGETPDAVAIDASWPEETLAEATARLERLLIERALQRSGGNRAEAARRLGIHRQLLYTKLSRLGLGVGEEDSPA</sequence>
<dbReference type="Gene3D" id="1.10.8.60">
    <property type="match status" value="1"/>
</dbReference>
<feature type="modified residue" description="4-aspartylphosphate" evidence="6">
    <location>
        <position position="52"/>
    </location>
</feature>
<accession>A0A0U4NYG5</accession>
<organism evidence="9 10">
    <name type="scientific">Pseudomonas oryzihabitans</name>
    <dbReference type="NCBI Taxonomy" id="47885"/>
    <lineage>
        <taxon>Bacteria</taxon>
        <taxon>Pseudomonadati</taxon>
        <taxon>Pseudomonadota</taxon>
        <taxon>Gammaproteobacteria</taxon>
        <taxon>Pseudomonadales</taxon>
        <taxon>Pseudomonadaceae</taxon>
        <taxon>Pseudomonas</taxon>
    </lineage>
</organism>
<dbReference type="AlphaFoldDB" id="A0A0U4NYG5"/>
<evidence type="ECO:0000313" key="9">
    <source>
        <dbReference type="EMBL" id="ALZ83681.1"/>
    </source>
</evidence>
<feature type="domain" description="Sigma-54 factor interaction" evidence="7">
    <location>
        <begin position="135"/>
        <end position="356"/>
    </location>
</feature>
<dbReference type="Proteomes" id="UP000064137">
    <property type="component" value="Chromosome"/>
</dbReference>
<dbReference type="SUPFAM" id="SSF46689">
    <property type="entry name" value="Homeodomain-like"/>
    <property type="match status" value="1"/>
</dbReference>
<dbReference type="PROSITE" id="PS00688">
    <property type="entry name" value="SIGMA54_INTERACT_3"/>
    <property type="match status" value="1"/>
</dbReference>
<evidence type="ECO:0000256" key="2">
    <source>
        <dbReference type="ARBA" id="ARBA00022840"/>
    </source>
</evidence>
<dbReference type="InterPro" id="IPR001789">
    <property type="entry name" value="Sig_transdc_resp-reg_receiver"/>
</dbReference>
<evidence type="ECO:0000256" key="4">
    <source>
        <dbReference type="ARBA" id="ARBA00023125"/>
    </source>
</evidence>
<evidence type="ECO:0000256" key="1">
    <source>
        <dbReference type="ARBA" id="ARBA00022741"/>
    </source>
</evidence>
<dbReference type="SUPFAM" id="SSF52172">
    <property type="entry name" value="CheY-like"/>
    <property type="match status" value="1"/>
</dbReference>
<dbReference type="InterPro" id="IPR011006">
    <property type="entry name" value="CheY-like_superfamily"/>
</dbReference>
<dbReference type="PROSITE" id="PS50110">
    <property type="entry name" value="RESPONSE_REGULATORY"/>
    <property type="match status" value="1"/>
</dbReference>
<keyword evidence="1" id="KW-0547">Nucleotide-binding</keyword>
<evidence type="ECO:0000256" key="6">
    <source>
        <dbReference type="PROSITE-ProRule" id="PRU00169"/>
    </source>
</evidence>
<dbReference type="SUPFAM" id="SSF52540">
    <property type="entry name" value="P-loop containing nucleoside triphosphate hydrolases"/>
    <property type="match status" value="1"/>
</dbReference>
<feature type="domain" description="Response regulatory" evidence="8">
    <location>
        <begin position="3"/>
        <end position="117"/>
    </location>
</feature>
<dbReference type="PROSITE" id="PS00675">
    <property type="entry name" value="SIGMA54_INTERACT_1"/>
    <property type="match status" value="1"/>
</dbReference>
<evidence type="ECO:0000259" key="7">
    <source>
        <dbReference type="PROSITE" id="PS50045"/>
    </source>
</evidence>
<dbReference type="InterPro" id="IPR009057">
    <property type="entry name" value="Homeodomain-like_sf"/>
</dbReference>
<evidence type="ECO:0000256" key="5">
    <source>
        <dbReference type="ARBA" id="ARBA00023163"/>
    </source>
</evidence>
<dbReference type="EMBL" id="CP013987">
    <property type="protein sequence ID" value="ALZ83681.1"/>
    <property type="molecule type" value="Genomic_DNA"/>
</dbReference>
<dbReference type="InterPro" id="IPR058031">
    <property type="entry name" value="AAA_lid_NorR"/>
</dbReference>
<keyword evidence="5" id="KW-0804">Transcription</keyword>
<dbReference type="FunFam" id="3.40.50.300:FF:000006">
    <property type="entry name" value="DNA-binding transcriptional regulator NtrC"/>
    <property type="match status" value="1"/>
</dbReference>
<protein>
    <submittedName>
        <fullName evidence="9">AAA family ATPase</fullName>
    </submittedName>
</protein>
<gene>
    <name evidence="9" type="ORF">APT59_05465</name>
</gene>
<dbReference type="InterPro" id="IPR025943">
    <property type="entry name" value="Sigma_54_int_dom_ATP-bd_2"/>
</dbReference>
<dbReference type="Pfam" id="PF00158">
    <property type="entry name" value="Sigma54_activat"/>
    <property type="match status" value="1"/>
</dbReference>
<dbReference type="PROSITE" id="PS50045">
    <property type="entry name" value="SIGMA54_INTERACT_4"/>
    <property type="match status" value="1"/>
</dbReference>
<dbReference type="InterPro" id="IPR025662">
    <property type="entry name" value="Sigma_54_int_dom_ATP-bd_1"/>
</dbReference>
<dbReference type="PROSITE" id="PS00676">
    <property type="entry name" value="SIGMA54_INTERACT_2"/>
    <property type="match status" value="1"/>
</dbReference>
<dbReference type="GO" id="GO:0005524">
    <property type="term" value="F:ATP binding"/>
    <property type="evidence" value="ECO:0007669"/>
    <property type="project" value="UniProtKB-KW"/>
</dbReference>
<dbReference type="InterPro" id="IPR003593">
    <property type="entry name" value="AAA+_ATPase"/>
</dbReference>
<dbReference type="KEGG" id="por:APT59_05465"/>
<evidence type="ECO:0000313" key="10">
    <source>
        <dbReference type="Proteomes" id="UP000064137"/>
    </source>
</evidence>
<dbReference type="InterPro" id="IPR002197">
    <property type="entry name" value="HTH_Fis"/>
</dbReference>
<dbReference type="InterPro" id="IPR002078">
    <property type="entry name" value="Sigma_54_int"/>
</dbReference>
<evidence type="ECO:0000259" key="8">
    <source>
        <dbReference type="PROSITE" id="PS50110"/>
    </source>
</evidence>
<dbReference type="Pfam" id="PF25601">
    <property type="entry name" value="AAA_lid_14"/>
    <property type="match status" value="1"/>
</dbReference>
<dbReference type="InterPro" id="IPR025944">
    <property type="entry name" value="Sigma_54_int_dom_CS"/>
</dbReference>
<keyword evidence="3" id="KW-0805">Transcription regulation</keyword>
<dbReference type="Gene3D" id="1.10.10.60">
    <property type="entry name" value="Homeodomain-like"/>
    <property type="match status" value="1"/>
</dbReference>
<keyword evidence="4" id="KW-0238">DNA-binding</keyword>
<dbReference type="SMART" id="SM00448">
    <property type="entry name" value="REC"/>
    <property type="match status" value="1"/>
</dbReference>
<dbReference type="CDD" id="cd00009">
    <property type="entry name" value="AAA"/>
    <property type="match status" value="1"/>
</dbReference>
<name>A0A0U4NYG5_9PSED</name>
<dbReference type="Pfam" id="PF00072">
    <property type="entry name" value="Response_reg"/>
    <property type="match status" value="1"/>
</dbReference>
<dbReference type="Gene3D" id="3.40.50.300">
    <property type="entry name" value="P-loop containing nucleotide triphosphate hydrolases"/>
    <property type="match status" value="1"/>
</dbReference>
<dbReference type="PRINTS" id="PR01590">
    <property type="entry name" value="HTHFIS"/>
</dbReference>
<dbReference type="SMART" id="SM00382">
    <property type="entry name" value="AAA"/>
    <property type="match status" value="1"/>
</dbReference>
<dbReference type="GO" id="GO:0000160">
    <property type="term" value="P:phosphorelay signal transduction system"/>
    <property type="evidence" value="ECO:0007669"/>
    <property type="project" value="InterPro"/>
</dbReference>
<dbReference type="Gene3D" id="3.40.50.2300">
    <property type="match status" value="1"/>
</dbReference>
<dbReference type="RefSeq" id="WP_059313930.1">
    <property type="nucleotide sequence ID" value="NZ_CP013987.1"/>
</dbReference>
<dbReference type="PANTHER" id="PTHR32071">
    <property type="entry name" value="TRANSCRIPTIONAL REGULATORY PROTEIN"/>
    <property type="match status" value="1"/>
</dbReference>
<keyword evidence="2" id="KW-0067">ATP-binding</keyword>
<keyword evidence="6" id="KW-0597">Phosphoprotein</keyword>
<dbReference type="GO" id="GO:0043565">
    <property type="term" value="F:sequence-specific DNA binding"/>
    <property type="evidence" value="ECO:0007669"/>
    <property type="project" value="InterPro"/>
</dbReference>